<dbReference type="AlphaFoldDB" id="A0A9P4GBF0"/>
<dbReference type="Proteomes" id="UP000800039">
    <property type="component" value="Unassembled WGS sequence"/>
</dbReference>
<evidence type="ECO:0000313" key="6">
    <source>
        <dbReference type="Proteomes" id="UP000800039"/>
    </source>
</evidence>
<dbReference type="EMBL" id="ML976618">
    <property type="protein sequence ID" value="KAF1842155.1"/>
    <property type="molecule type" value="Genomic_DNA"/>
</dbReference>
<dbReference type="InterPro" id="IPR036291">
    <property type="entry name" value="NAD(P)-bd_dom_sf"/>
</dbReference>
<dbReference type="PANTHER" id="PTHR42748:SF30">
    <property type="entry name" value="NMRA-LIKE DOMAIN-CONTAINING PROTEIN"/>
    <property type="match status" value="1"/>
</dbReference>
<dbReference type="InterPro" id="IPR008030">
    <property type="entry name" value="NmrA-like"/>
</dbReference>
<keyword evidence="3" id="KW-0560">Oxidoreductase</keyword>
<feature type="domain" description="NmrA-like" evidence="4">
    <location>
        <begin position="4"/>
        <end position="249"/>
    </location>
</feature>
<evidence type="ECO:0000256" key="2">
    <source>
        <dbReference type="ARBA" id="ARBA00022857"/>
    </source>
</evidence>
<dbReference type="Pfam" id="PF05368">
    <property type="entry name" value="NmrA"/>
    <property type="match status" value="1"/>
</dbReference>
<dbReference type="GeneID" id="63855653"/>
<comment type="caution">
    <text evidence="5">The sequence shown here is derived from an EMBL/GenBank/DDBJ whole genome shotgun (WGS) entry which is preliminary data.</text>
</comment>
<dbReference type="OrthoDB" id="419598at2759"/>
<organism evidence="5 6">
    <name type="scientific">Cucurbitaria berberidis CBS 394.84</name>
    <dbReference type="NCBI Taxonomy" id="1168544"/>
    <lineage>
        <taxon>Eukaryota</taxon>
        <taxon>Fungi</taxon>
        <taxon>Dikarya</taxon>
        <taxon>Ascomycota</taxon>
        <taxon>Pezizomycotina</taxon>
        <taxon>Dothideomycetes</taxon>
        <taxon>Pleosporomycetidae</taxon>
        <taxon>Pleosporales</taxon>
        <taxon>Pleosporineae</taxon>
        <taxon>Cucurbitariaceae</taxon>
        <taxon>Cucurbitaria</taxon>
    </lineage>
</organism>
<dbReference type="InterPro" id="IPR051164">
    <property type="entry name" value="NmrA-like_oxidored"/>
</dbReference>
<keyword evidence="2" id="KW-0521">NADP</keyword>
<dbReference type="GO" id="GO:0005634">
    <property type="term" value="C:nucleus"/>
    <property type="evidence" value="ECO:0007669"/>
    <property type="project" value="TreeGrafter"/>
</dbReference>
<accession>A0A9P4GBF0</accession>
<dbReference type="Gene3D" id="3.40.50.720">
    <property type="entry name" value="NAD(P)-binding Rossmann-like Domain"/>
    <property type="match status" value="1"/>
</dbReference>
<proteinExistence type="inferred from homology"/>
<dbReference type="PANTHER" id="PTHR42748">
    <property type="entry name" value="NITROGEN METABOLITE REPRESSION PROTEIN NMRA FAMILY MEMBER"/>
    <property type="match status" value="1"/>
</dbReference>
<dbReference type="RefSeq" id="XP_040784718.1">
    <property type="nucleotide sequence ID" value="XM_040938397.1"/>
</dbReference>
<evidence type="ECO:0000313" key="5">
    <source>
        <dbReference type="EMBL" id="KAF1842155.1"/>
    </source>
</evidence>
<dbReference type="SUPFAM" id="SSF51735">
    <property type="entry name" value="NAD(P)-binding Rossmann-fold domains"/>
    <property type="match status" value="1"/>
</dbReference>
<reference evidence="5" key="1">
    <citation type="submission" date="2020-01" db="EMBL/GenBank/DDBJ databases">
        <authorList>
            <consortium name="DOE Joint Genome Institute"/>
            <person name="Haridas S."/>
            <person name="Albert R."/>
            <person name="Binder M."/>
            <person name="Bloem J."/>
            <person name="Labutti K."/>
            <person name="Salamov A."/>
            <person name="Andreopoulos B."/>
            <person name="Baker S.E."/>
            <person name="Barry K."/>
            <person name="Bills G."/>
            <person name="Bluhm B.H."/>
            <person name="Cannon C."/>
            <person name="Castanera R."/>
            <person name="Culley D.E."/>
            <person name="Daum C."/>
            <person name="Ezra D."/>
            <person name="Gonzalez J.B."/>
            <person name="Henrissat B."/>
            <person name="Kuo A."/>
            <person name="Liang C."/>
            <person name="Lipzen A."/>
            <person name="Lutzoni F."/>
            <person name="Magnuson J."/>
            <person name="Mondo S."/>
            <person name="Nolan M."/>
            <person name="Ohm R."/>
            <person name="Pangilinan J."/>
            <person name="Park H.-J."/>
            <person name="Ramirez L."/>
            <person name="Alfaro M."/>
            <person name="Sun H."/>
            <person name="Tritt A."/>
            <person name="Yoshinaga Y."/>
            <person name="Zwiers L.-H."/>
            <person name="Turgeon B.G."/>
            <person name="Goodwin S.B."/>
            <person name="Spatafora J.W."/>
            <person name="Crous P.W."/>
            <person name="Grigoriev I.V."/>
        </authorList>
    </citation>
    <scope>NUCLEOTIDE SEQUENCE</scope>
    <source>
        <strain evidence="5">CBS 394.84</strain>
    </source>
</reference>
<gene>
    <name evidence="5" type="ORF">K460DRAFT_435485</name>
</gene>
<evidence type="ECO:0000259" key="4">
    <source>
        <dbReference type="Pfam" id="PF05368"/>
    </source>
</evidence>
<protein>
    <submittedName>
        <fullName evidence="5">NAD(P)-binding protein</fullName>
    </submittedName>
</protein>
<evidence type="ECO:0000256" key="1">
    <source>
        <dbReference type="ARBA" id="ARBA00006328"/>
    </source>
</evidence>
<comment type="similarity">
    <text evidence="1">Belongs to the NmrA-type oxidoreductase family.</text>
</comment>
<name>A0A9P4GBF0_9PLEO</name>
<dbReference type="GO" id="GO:0016491">
    <property type="term" value="F:oxidoreductase activity"/>
    <property type="evidence" value="ECO:0007669"/>
    <property type="project" value="UniProtKB-KW"/>
</dbReference>
<sequence>MAAKTALVMRPTGVQGRGAAKHLIRKGWRVHALVTNASSDRAVGLESLGHNVTLFQGTWKDAASIEAAVKGCQALLLVQLPSFSDDSEVQEARVVLNIAKAAGVQHVVFPTTLPLNNPNIWEQEKDSPVAPAVLNKGDVEKIVRASGLTWTLLRPGYFLTNLLPPVVYWMYPEFKDRKFVNSYGPDCVLTLVDPDDIGAFVVAAFEDPKKFGGQTISVVGENVRVDKILVELERVSGQTIKAVYRTPEETEKARSSPFVAGQITSIGLAKWVDLEGVKSWGVPLTTFAQFLEKHKDEFAM</sequence>
<evidence type="ECO:0000256" key="3">
    <source>
        <dbReference type="ARBA" id="ARBA00023002"/>
    </source>
</evidence>
<keyword evidence="6" id="KW-1185">Reference proteome</keyword>